<evidence type="ECO:0000256" key="3">
    <source>
        <dbReference type="ARBA" id="ARBA00004496"/>
    </source>
</evidence>
<organism evidence="12 13">
    <name type="scientific">Daphnia galeata</name>
    <dbReference type="NCBI Taxonomy" id="27404"/>
    <lineage>
        <taxon>Eukaryota</taxon>
        <taxon>Metazoa</taxon>
        <taxon>Ecdysozoa</taxon>
        <taxon>Arthropoda</taxon>
        <taxon>Crustacea</taxon>
        <taxon>Branchiopoda</taxon>
        <taxon>Diplostraca</taxon>
        <taxon>Cladocera</taxon>
        <taxon>Anomopoda</taxon>
        <taxon>Daphniidae</taxon>
        <taxon>Daphnia</taxon>
    </lineage>
</organism>
<evidence type="ECO:0000256" key="6">
    <source>
        <dbReference type="ARBA" id="ARBA00022490"/>
    </source>
</evidence>
<evidence type="ECO:0000259" key="11">
    <source>
        <dbReference type="PROSITE" id="PS50850"/>
    </source>
</evidence>
<dbReference type="Gene3D" id="1.20.5.420">
    <property type="entry name" value="Immunoglobulin FC, subunit C"/>
    <property type="match status" value="1"/>
</dbReference>
<evidence type="ECO:0000256" key="7">
    <source>
        <dbReference type="ARBA" id="ARBA00022753"/>
    </source>
</evidence>
<dbReference type="Gene3D" id="1.25.40.270">
    <property type="entry name" value="Vacuolar protein sorting-associated protein vta1"/>
    <property type="match status" value="1"/>
</dbReference>
<dbReference type="GO" id="GO:0010008">
    <property type="term" value="C:endosome membrane"/>
    <property type="evidence" value="ECO:0007669"/>
    <property type="project" value="UniProtKB-SubCell"/>
</dbReference>
<dbReference type="PANTHER" id="PTHR46009">
    <property type="entry name" value="VACUOLAR PROTEIN SORTING-ASSOCIATED PROTEIN VTA1 HOMOLOG"/>
    <property type="match status" value="1"/>
</dbReference>
<feature type="transmembrane region" description="Helical" evidence="10">
    <location>
        <begin position="281"/>
        <end position="302"/>
    </location>
</feature>
<evidence type="ECO:0000256" key="5">
    <source>
        <dbReference type="ARBA" id="ARBA00022448"/>
    </source>
</evidence>
<evidence type="ECO:0000313" key="13">
    <source>
        <dbReference type="Proteomes" id="UP000789390"/>
    </source>
</evidence>
<feature type="transmembrane region" description="Helical" evidence="10">
    <location>
        <begin position="672"/>
        <end position="693"/>
    </location>
</feature>
<dbReference type="Pfam" id="PF04652">
    <property type="entry name" value="Vta1"/>
    <property type="match status" value="1"/>
</dbReference>
<evidence type="ECO:0000256" key="2">
    <source>
        <dbReference type="ARBA" id="ARBA00004481"/>
    </source>
</evidence>
<dbReference type="InterPro" id="IPR036259">
    <property type="entry name" value="MFS_trans_sf"/>
</dbReference>
<dbReference type="InterPro" id="IPR023175">
    <property type="entry name" value="Vta1/CALS_N_sf"/>
</dbReference>
<feature type="domain" description="Major facilitator superfamily (MFS) profile" evidence="11">
    <location>
        <begin position="239"/>
        <end position="698"/>
    </location>
</feature>
<keyword evidence="10" id="KW-1133">Transmembrane helix</keyword>
<feature type="transmembrane region" description="Helical" evidence="10">
    <location>
        <begin position="372"/>
        <end position="394"/>
    </location>
</feature>
<dbReference type="AlphaFoldDB" id="A0A8J2WNF8"/>
<dbReference type="GO" id="GO:0032511">
    <property type="term" value="P:late endosome to vacuole transport via multivesicular body sorting pathway"/>
    <property type="evidence" value="ECO:0007669"/>
    <property type="project" value="InterPro"/>
</dbReference>
<dbReference type="PROSITE" id="PS50850">
    <property type="entry name" value="MFS"/>
    <property type="match status" value="1"/>
</dbReference>
<evidence type="ECO:0000256" key="1">
    <source>
        <dbReference type="ARBA" id="ARBA00004141"/>
    </source>
</evidence>
<feature type="transmembrane region" description="Helical" evidence="10">
    <location>
        <begin position="648"/>
        <end position="666"/>
    </location>
</feature>
<keyword evidence="8" id="KW-0653">Protein transport</keyword>
<reference evidence="12" key="1">
    <citation type="submission" date="2021-11" db="EMBL/GenBank/DDBJ databases">
        <authorList>
            <person name="Schell T."/>
        </authorList>
    </citation>
    <scope>NUCLEOTIDE SEQUENCE</scope>
    <source>
        <strain evidence="12">M5</strain>
    </source>
</reference>
<feature type="transmembrane region" description="Helical" evidence="10">
    <location>
        <begin position="338"/>
        <end position="360"/>
    </location>
</feature>
<dbReference type="SUPFAM" id="SSF103473">
    <property type="entry name" value="MFS general substrate transporter"/>
    <property type="match status" value="1"/>
</dbReference>
<keyword evidence="6" id="KW-0963">Cytoplasm</keyword>
<comment type="caution">
    <text evidence="12">The sequence shown here is derived from an EMBL/GenBank/DDBJ whole genome shotgun (WGS) entry which is preliminary data.</text>
</comment>
<feature type="transmembrane region" description="Helical" evidence="10">
    <location>
        <begin position="414"/>
        <end position="435"/>
    </location>
</feature>
<comment type="similarity">
    <text evidence="4">Belongs to the VTA1 family.</text>
</comment>
<keyword evidence="10" id="KW-0812">Transmembrane</keyword>
<feature type="transmembrane region" description="Helical" evidence="10">
    <location>
        <begin position="609"/>
        <end position="627"/>
    </location>
</feature>
<accession>A0A8J2WNF8</accession>
<keyword evidence="5" id="KW-0813">Transport</keyword>
<name>A0A8J2WNF8_9CRUS</name>
<feature type="transmembrane region" description="Helical" evidence="10">
    <location>
        <begin position="578"/>
        <end position="597"/>
    </location>
</feature>
<dbReference type="OrthoDB" id="6432183at2759"/>
<feature type="transmembrane region" description="Helical" evidence="10">
    <location>
        <begin position="549"/>
        <end position="566"/>
    </location>
</feature>
<dbReference type="InterPro" id="IPR039431">
    <property type="entry name" value="Vta1/CALS_N"/>
</dbReference>
<dbReference type="PANTHER" id="PTHR46009:SF1">
    <property type="entry name" value="VACUOLAR PROTEIN SORTING-ASSOCIATED PROTEIN VTA1 HOMOLOG"/>
    <property type="match status" value="1"/>
</dbReference>
<dbReference type="Pfam" id="PF18097">
    <property type="entry name" value="Vta1_C"/>
    <property type="match status" value="1"/>
</dbReference>
<dbReference type="Proteomes" id="UP000789390">
    <property type="component" value="Unassembled WGS sequence"/>
</dbReference>
<evidence type="ECO:0000313" key="12">
    <source>
        <dbReference type="EMBL" id="CAH0105529.1"/>
    </source>
</evidence>
<dbReference type="Gene3D" id="1.20.1250.20">
    <property type="entry name" value="MFS general substrate transporter like domains"/>
    <property type="match status" value="1"/>
</dbReference>
<dbReference type="EMBL" id="CAKKLH010000190">
    <property type="protein sequence ID" value="CAH0105529.1"/>
    <property type="molecule type" value="Genomic_DNA"/>
</dbReference>
<dbReference type="Pfam" id="PF07690">
    <property type="entry name" value="MFS_1"/>
    <property type="match status" value="1"/>
</dbReference>
<dbReference type="InterPro" id="IPR044538">
    <property type="entry name" value="Vta1-like"/>
</dbReference>
<dbReference type="InterPro" id="IPR011701">
    <property type="entry name" value="MFS"/>
</dbReference>
<dbReference type="GO" id="GO:0005771">
    <property type="term" value="C:multivesicular body"/>
    <property type="evidence" value="ECO:0007669"/>
    <property type="project" value="TreeGrafter"/>
</dbReference>
<evidence type="ECO:0000256" key="4">
    <source>
        <dbReference type="ARBA" id="ARBA00007895"/>
    </source>
</evidence>
<feature type="transmembrane region" description="Helical" evidence="10">
    <location>
        <begin position="314"/>
        <end position="332"/>
    </location>
</feature>
<dbReference type="GO" id="GO:0022857">
    <property type="term" value="F:transmembrane transporter activity"/>
    <property type="evidence" value="ECO:0007669"/>
    <property type="project" value="InterPro"/>
</dbReference>
<feature type="transmembrane region" description="Helical" evidence="10">
    <location>
        <begin position="513"/>
        <end position="537"/>
    </location>
</feature>
<keyword evidence="9 10" id="KW-0472">Membrane</keyword>
<evidence type="ECO:0000256" key="9">
    <source>
        <dbReference type="ARBA" id="ARBA00023136"/>
    </source>
</evidence>
<dbReference type="GO" id="GO:0015031">
    <property type="term" value="P:protein transport"/>
    <property type="evidence" value="ECO:0007669"/>
    <property type="project" value="UniProtKB-KW"/>
</dbReference>
<dbReference type="InterPro" id="IPR020846">
    <property type="entry name" value="MFS_dom"/>
</dbReference>
<proteinExistence type="inferred from homology"/>
<gene>
    <name evidence="12" type="ORF">DGAL_LOCUS8585</name>
</gene>
<comment type="subcellular location">
    <subcellularLocation>
        <location evidence="3">Cytoplasm</location>
    </subcellularLocation>
    <subcellularLocation>
        <location evidence="2">Endosome membrane</location>
        <topology evidence="2">Peripheral membrane protein</topology>
    </subcellularLocation>
    <subcellularLocation>
        <location evidence="1">Membrane</location>
        <topology evidence="1">Multi-pass membrane protein</topology>
    </subcellularLocation>
</comment>
<dbReference type="InterPro" id="IPR041212">
    <property type="entry name" value="Vta1_C"/>
</dbReference>
<evidence type="ECO:0000256" key="8">
    <source>
        <dbReference type="ARBA" id="ARBA00022927"/>
    </source>
</evidence>
<sequence length="708" mass="79137">MAPLSLPALPSNLKSIQHYLKIAMDYETRDPPISYWCRLHALQTGLSIKKDKEDLTFLFALMDWLEKTKQEMKSNETFSDEIVAQAHMENVAVKLFNWADTEDRHKRYNKNVVKAFYSAGMLFDVCAVFGELNEDVAQQKKYSKWRAAHLHNCLNSGEAPTEPAPKPDDQMINDSENLEYGFSSDVKPVEPAGHSHAYDVVRPSIPVPPKPATPPSSVPTYVQESSSVLVTPEQIVQAQKHCKYASSALTYEDVPTAIDNLQKALRVLKKNTSPSSREFRAGYETSFIGFSASAAIAGLVGGRLADSYPSKTKVIVIAAVLAMILGNMMYLVGGSVIYVIMGRVMCGLGSGAGAALLAEICRTTSPKERTSVLSFCSGLRQVGLLIGPGFQILLEYFDFTLFGVLVVRPFNAPGLFMTVLWIFFLIFVLAFYQNLDVEYHYEMLRREHDGLEIAGHSIELSTSRDHLLLPSDERPSIAARRWYFIEENFEKQIVSEPATFSTYIDEFLRDDTVVLFGMTTILFFGQVSIETIIPPLLSKLFEFTTFETSLVYMIAGVISIAIYVLVSLTTRWTTDTYLVLFGWSMHILGFTWCLIWLPRIEPGDKDMMPILLTGFMFLYVGFPVAAVGSTSLLSKCVSLRVQGIAQGFRRLATFSGLILGPIWGGATLHQPYLQMSIPLLLLILLGILFSFSFKKIRNEEKQAITLSK</sequence>
<keyword evidence="13" id="KW-1185">Reference proteome</keyword>
<evidence type="ECO:0000256" key="10">
    <source>
        <dbReference type="SAM" id="Phobius"/>
    </source>
</evidence>
<protein>
    <recommendedName>
        <fullName evidence="11">Major facilitator superfamily (MFS) profile domain-containing protein</fullName>
    </recommendedName>
</protein>
<keyword evidence="7" id="KW-0967">Endosome</keyword>